<name>A0A6G0RL90_9STRA</name>
<dbReference type="Proteomes" id="UP000486351">
    <property type="component" value="Unassembled WGS sequence"/>
</dbReference>
<protein>
    <submittedName>
        <fullName evidence="2">Uncharacterized protein</fullName>
    </submittedName>
</protein>
<organism evidence="2 3">
    <name type="scientific">Phytophthora fragariae</name>
    <dbReference type="NCBI Taxonomy" id="53985"/>
    <lineage>
        <taxon>Eukaryota</taxon>
        <taxon>Sar</taxon>
        <taxon>Stramenopiles</taxon>
        <taxon>Oomycota</taxon>
        <taxon>Peronosporomycetes</taxon>
        <taxon>Peronosporales</taxon>
        <taxon>Peronosporaceae</taxon>
        <taxon>Phytophthora</taxon>
    </lineage>
</organism>
<accession>A0A6G0RL90</accession>
<keyword evidence="1" id="KW-0812">Transmembrane</keyword>
<evidence type="ECO:0000313" key="2">
    <source>
        <dbReference type="EMBL" id="KAE9336415.1"/>
    </source>
</evidence>
<dbReference type="AlphaFoldDB" id="A0A6G0RL90"/>
<sequence length="556" mass="62919">MKQTYRKPAAEGGRSSLLTAQRKLLAVWFVMGVLPLTLQVRSYSLFAKPHKLPEFFVVPHDQQKETANLTQVCPAQAIIMAGVWWNILPTHYYTVDQGTICHAVMPQYNTHGNYFVGSSKATPYYTTPSGCANDNFPVQVYTYHASVGFYSLYLEQIGTYCTEDKVAYVTLEMLGAYDINGSLLANDTGSKESRMSYWYGLAGASWLVYRSLIIRRSFVSCRSYGRRCDELGENLQQQEVIVFVQESLRLSAHGASNYQRTALLYLIVEGIMTDLLLIIAKDGWATKVQYASLGYNLSGLMLLLFEMLENMRWLSEKWRLRVKRLMFSYETALVGELANALALQHFLIALNKSDLKRSEPTALAVSYYVWGLFCHEIVIVAIFATISSVRMLCAVLYVWIKHRSFAVLSEPCCVDTALGLRSRIVLLWGYRWQAGELYYKPGALKAFGVLKMNEDGVEYLVLHKLFWFTAPRDSLVGIGVISGQCVEPCNDRPCRVSSASLIGDWGVAQSKLVHETRTELWIGQVQTIKLSHPLHKLPSLSSKSMRVRGQRKHDDF</sequence>
<keyword evidence="1" id="KW-0472">Membrane</keyword>
<feature type="transmembrane region" description="Helical" evidence="1">
    <location>
        <begin position="292"/>
        <end position="308"/>
    </location>
</feature>
<proteinExistence type="predicted"/>
<evidence type="ECO:0000256" key="1">
    <source>
        <dbReference type="SAM" id="Phobius"/>
    </source>
</evidence>
<feature type="transmembrane region" description="Helical" evidence="1">
    <location>
        <begin position="24"/>
        <end position="46"/>
    </location>
</feature>
<evidence type="ECO:0000313" key="3">
    <source>
        <dbReference type="Proteomes" id="UP000486351"/>
    </source>
</evidence>
<dbReference type="EMBL" id="QXFY01000753">
    <property type="protein sequence ID" value="KAE9336415.1"/>
    <property type="molecule type" value="Genomic_DNA"/>
</dbReference>
<feature type="transmembrane region" description="Helical" evidence="1">
    <location>
        <begin position="262"/>
        <end position="280"/>
    </location>
</feature>
<feature type="transmembrane region" description="Helical" evidence="1">
    <location>
        <begin position="329"/>
        <end position="347"/>
    </location>
</feature>
<feature type="transmembrane region" description="Helical" evidence="1">
    <location>
        <begin position="367"/>
        <end position="400"/>
    </location>
</feature>
<gene>
    <name evidence="2" type="ORF">PF008_g13028</name>
</gene>
<keyword evidence="1" id="KW-1133">Transmembrane helix</keyword>
<reference evidence="2 3" key="1">
    <citation type="submission" date="2018-09" db="EMBL/GenBank/DDBJ databases">
        <title>Genomic investigation of the strawberry pathogen Phytophthora fragariae indicates pathogenicity is determined by transcriptional variation in three key races.</title>
        <authorList>
            <person name="Adams T.M."/>
            <person name="Armitage A.D."/>
            <person name="Sobczyk M.K."/>
            <person name="Bates H.J."/>
            <person name="Dunwell J.M."/>
            <person name="Nellist C.F."/>
            <person name="Harrison R.J."/>
        </authorList>
    </citation>
    <scope>NUCLEOTIDE SEQUENCE [LARGE SCALE GENOMIC DNA]</scope>
    <source>
        <strain evidence="2 3">NOV-77</strain>
    </source>
</reference>
<comment type="caution">
    <text evidence="2">The sequence shown here is derived from an EMBL/GenBank/DDBJ whole genome shotgun (WGS) entry which is preliminary data.</text>
</comment>